<dbReference type="InterPro" id="IPR009908">
    <property type="entry name" value="Methylamine_util_MauE"/>
</dbReference>
<feature type="transmembrane region" description="Helical" evidence="5">
    <location>
        <begin position="38"/>
        <end position="56"/>
    </location>
</feature>
<accession>A0ABS4FFB0</accession>
<dbReference type="Pfam" id="PF07291">
    <property type="entry name" value="MauE"/>
    <property type="match status" value="1"/>
</dbReference>
<feature type="domain" description="Methylamine utilisation protein MauE" evidence="6">
    <location>
        <begin position="35"/>
        <end position="116"/>
    </location>
</feature>
<dbReference type="EMBL" id="JAGGKI010000011">
    <property type="protein sequence ID" value="MBP1894946.1"/>
    <property type="molecule type" value="Genomic_DNA"/>
</dbReference>
<comment type="subcellular location">
    <subcellularLocation>
        <location evidence="1">Membrane</location>
        <topology evidence="1">Multi-pass membrane protein</topology>
    </subcellularLocation>
</comment>
<feature type="transmembrane region" description="Helical" evidence="5">
    <location>
        <begin position="129"/>
        <end position="151"/>
    </location>
</feature>
<dbReference type="Proteomes" id="UP000706926">
    <property type="component" value="Unassembled WGS sequence"/>
</dbReference>
<evidence type="ECO:0000256" key="2">
    <source>
        <dbReference type="ARBA" id="ARBA00022692"/>
    </source>
</evidence>
<evidence type="ECO:0000313" key="8">
    <source>
        <dbReference type="Proteomes" id="UP000706926"/>
    </source>
</evidence>
<feature type="transmembrane region" description="Helical" evidence="5">
    <location>
        <begin position="6"/>
        <end position="26"/>
    </location>
</feature>
<keyword evidence="3 5" id="KW-1133">Transmembrane helix</keyword>
<dbReference type="GeneID" id="95405978"/>
<evidence type="ECO:0000313" key="7">
    <source>
        <dbReference type="EMBL" id="MBP1894946.1"/>
    </source>
</evidence>
<evidence type="ECO:0000259" key="6">
    <source>
        <dbReference type="Pfam" id="PF07291"/>
    </source>
</evidence>
<feature type="transmembrane region" description="Helical" evidence="5">
    <location>
        <begin position="62"/>
        <end position="80"/>
    </location>
</feature>
<keyword evidence="2 5" id="KW-0812">Transmembrane</keyword>
<organism evidence="7 8">
    <name type="scientific">Paenibacillus lactis</name>
    <dbReference type="NCBI Taxonomy" id="228574"/>
    <lineage>
        <taxon>Bacteria</taxon>
        <taxon>Bacillati</taxon>
        <taxon>Bacillota</taxon>
        <taxon>Bacilli</taxon>
        <taxon>Bacillales</taxon>
        <taxon>Paenibacillaceae</taxon>
        <taxon>Paenibacillus</taxon>
    </lineage>
</organism>
<proteinExistence type="predicted"/>
<dbReference type="RefSeq" id="WP_007130208.1">
    <property type="nucleotide sequence ID" value="NZ_BOSA01000008.1"/>
</dbReference>
<name>A0ABS4FFB0_9BACL</name>
<evidence type="ECO:0000256" key="3">
    <source>
        <dbReference type="ARBA" id="ARBA00022989"/>
    </source>
</evidence>
<feature type="transmembrane region" description="Helical" evidence="5">
    <location>
        <begin position="100"/>
        <end position="117"/>
    </location>
</feature>
<keyword evidence="8" id="KW-1185">Reference proteome</keyword>
<evidence type="ECO:0000256" key="4">
    <source>
        <dbReference type="ARBA" id="ARBA00023136"/>
    </source>
</evidence>
<sequence length="175" mass="19551">MYEIAAISATFPMLLSVTSYIWSAFFGDPDRFPGSPRLHALLVLLQFLAVTMIYGYPSSMSFVLLSVLYFVQGIGVVYYIRKKGRVDCGCLGPQFHSRLGWPLIAINGFMGLLSMAWSNPAWFDYREAVALNGFLLEGMLLLVSLLVIVGIPDAVHAIRIYRELAAPHAPYIKQR</sequence>
<gene>
    <name evidence="7" type="ORF">J2Z18_004055</name>
</gene>
<evidence type="ECO:0000256" key="5">
    <source>
        <dbReference type="SAM" id="Phobius"/>
    </source>
</evidence>
<evidence type="ECO:0000256" key="1">
    <source>
        <dbReference type="ARBA" id="ARBA00004141"/>
    </source>
</evidence>
<protein>
    <recommendedName>
        <fullName evidence="6">Methylamine utilisation protein MauE domain-containing protein</fullName>
    </recommendedName>
</protein>
<reference evidence="7 8" key="1">
    <citation type="submission" date="2021-03" db="EMBL/GenBank/DDBJ databases">
        <title>Genomic Encyclopedia of Type Strains, Phase IV (KMG-IV): sequencing the most valuable type-strain genomes for metagenomic binning, comparative biology and taxonomic classification.</title>
        <authorList>
            <person name="Goeker M."/>
        </authorList>
    </citation>
    <scope>NUCLEOTIDE SEQUENCE [LARGE SCALE GENOMIC DNA]</scope>
    <source>
        <strain evidence="7 8">DSM 15596</strain>
    </source>
</reference>
<keyword evidence="4 5" id="KW-0472">Membrane</keyword>
<comment type="caution">
    <text evidence="7">The sequence shown here is derived from an EMBL/GenBank/DDBJ whole genome shotgun (WGS) entry which is preliminary data.</text>
</comment>